<protein>
    <recommendedName>
        <fullName evidence="2">DUF6534 domain-containing protein</fullName>
    </recommendedName>
</protein>
<dbReference type="Proteomes" id="UP000230002">
    <property type="component" value="Unassembled WGS sequence"/>
</dbReference>
<dbReference type="OrthoDB" id="3270417at2759"/>
<accession>A0A2G8SMN1</accession>
<reference evidence="3 4" key="1">
    <citation type="journal article" date="2015" name="Sci. Rep.">
        <title>Chromosome-level genome map provides insights into diverse defense mechanisms in the medicinal fungus Ganoderma sinense.</title>
        <authorList>
            <person name="Zhu Y."/>
            <person name="Xu J."/>
            <person name="Sun C."/>
            <person name="Zhou S."/>
            <person name="Xu H."/>
            <person name="Nelson D.R."/>
            <person name="Qian J."/>
            <person name="Song J."/>
            <person name="Luo H."/>
            <person name="Xiang L."/>
            <person name="Li Y."/>
            <person name="Xu Z."/>
            <person name="Ji A."/>
            <person name="Wang L."/>
            <person name="Lu S."/>
            <person name="Hayward A."/>
            <person name="Sun W."/>
            <person name="Li X."/>
            <person name="Schwartz D.C."/>
            <person name="Wang Y."/>
            <person name="Chen S."/>
        </authorList>
    </citation>
    <scope>NUCLEOTIDE SEQUENCE [LARGE SCALE GENOMIC DNA]</scope>
    <source>
        <strain evidence="3 4">ZZ0214-1</strain>
    </source>
</reference>
<comment type="caution">
    <text evidence="3">The sequence shown here is derived from an EMBL/GenBank/DDBJ whole genome shotgun (WGS) entry which is preliminary data.</text>
</comment>
<sequence>MESSSSPFAPVTPAAIAALKEALACVVVGTLAATLVYGITILQAYIYFKHSQVSLLTRCFVAFLFALDTATIILTFVGFYDDFVTHFDDVGSFLKIPGTMALENLLTVLIGLLTQCFFAHRIWALSKGNALLVGSIVILALCSFGPGVAISVHVWTNTYIFSLGSNEVRILAGFANGLSVICDLFIAAAMCLYLSSKRTGFRRTDSIIDRLMIYAINRGLLTATCQACHMILTIVFPGRLIYFPFSLLDGKLYCNTLLATLNAQRDMRGDGTHIIEVGSHMLDHFNTSTSGHGTTRNAPGKLSNGSALSIGKATFPVGKAM</sequence>
<feature type="transmembrane region" description="Helical" evidence="1">
    <location>
        <begin position="100"/>
        <end position="118"/>
    </location>
</feature>
<proteinExistence type="predicted"/>
<feature type="transmembrane region" description="Helical" evidence="1">
    <location>
        <begin position="60"/>
        <end position="80"/>
    </location>
</feature>
<dbReference type="PANTHER" id="PTHR40465">
    <property type="entry name" value="CHROMOSOME 1, WHOLE GENOME SHOTGUN SEQUENCE"/>
    <property type="match status" value="1"/>
</dbReference>
<dbReference type="AlphaFoldDB" id="A0A2G8SMN1"/>
<dbReference type="STRING" id="1077348.A0A2G8SMN1"/>
<evidence type="ECO:0000313" key="3">
    <source>
        <dbReference type="EMBL" id="PIL35022.1"/>
    </source>
</evidence>
<evidence type="ECO:0000256" key="1">
    <source>
        <dbReference type="SAM" id="Phobius"/>
    </source>
</evidence>
<name>A0A2G8SMN1_9APHY</name>
<dbReference type="InterPro" id="IPR045339">
    <property type="entry name" value="DUF6534"/>
</dbReference>
<dbReference type="PANTHER" id="PTHR40465:SF1">
    <property type="entry name" value="DUF6534 DOMAIN-CONTAINING PROTEIN"/>
    <property type="match status" value="1"/>
</dbReference>
<keyword evidence="1" id="KW-1133">Transmembrane helix</keyword>
<feature type="transmembrane region" description="Helical" evidence="1">
    <location>
        <begin position="26"/>
        <end position="48"/>
    </location>
</feature>
<feature type="transmembrane region" description="Helical" evidence="1">
    <location>
        <begin position="170"/>
        <end position="194"/>
    </location>
</feature>
<keyword evidence="1" id="KW-0472">Membrane</keyword>
<evidence type="ECO:0000313" key="4">
    <source>
        <dbReference type="Proteomes" id="UP000230002"/>
    </source>
</evidence>
<organism evidence="3 4">
    <name type="scientific">Ganoderma sinense ZZ0214-1</name>
    <dbReference type="NCBI Taxonomy" id="1077348"/>
    <lineage>
        <taxon>Eukaryota</taxon>
        <taxon>Fungi</taxon>
        <taxon>Dikarya</taxon>
        <taxon>Basidiomycota</taxon>
        <taxon>Agaricomycotina</taxon>
        <taxon>Agaricomycetes</taxon>
        <taxon>Polyporales</taxon>
        <taxon>Polyporaceae</taxon>
        <taxon>Ganoderma</taxon>
    </lineage>
</organism>
<feature type="transmembrane region" description="Helical" evidence="1">
    <location>
        <begin position="130"/>
        <end position="150"/>
    </location>
</feature>
<feature type="domain" description="DUF6534" evidence="2">
    <location>
        <begin position="179"/>
        <end position="264"/>
    </location>
</feature>
<evidence type="ECO:0000259" key="2">
    <source>
        <dbReference type="Pfam" id="PF20152"/>
    </source>
</evidence>
<gene>
    <name evidence="3" type="ORF">GSI_02809</name>
</gene>
<dbReference type="Pfam" id="PF20152">
    <property type="entry name" value="DUF6534"/>
    <property type="match status" value="1"/>
</dbReference>
<keyword evidence="4" id="KW-1185">Reference proteome</keyword>
<keyword evidence="1" id="KW-0812">Transmembrane</keyword>
<dbReference type="EMBL" id="AYKW01000004">
    <property type="protein sequence ID" value="PIL35022.1"/>
    <property type="molecule type" value="Genomic_DNA"/>
</dbReference>